<dbReference type="GO" id="GO:0005886">
    <property type="term" value="C:plasma membrane"/>
    <property type="evidence" value="ECO:0007669"/>
    <property type="project" value="UniProtKB-SubCell"/>
</dbReference>
<dbReference type="PANTHER" id="PTHR13250">
    <property type="entry name" value="TF-1 CELL APOPTOSIS RELATED PROTEIN-15"/>
    <property type="match status" value="1"/>
</dbReference>
<evidence type="ECO:0000256" key="3">
    <source>
        <dbReference type="ARBA" id="ARBA00009181"/>
    </source>
</evidence>
<keyword evidence="6" id="KW-0472">Membrane</keyword>
<dbReference type="PANTHER" id="PTHR13250:SF1">
    <property type="entry name" value="PROGRAMMED CELL DEATH PROTEIN 10"/>
    <property type="match status" value="1"/>
</dbReference>
<dbReference type="Pfam" id="PF20929">
    <property type="entry name" value="PDCD10_N"/>
    <property type="match status" value="1"/>
</dbReference>
<proteinExistence type="inferred from homology"/>
<evidence type="ECO:0000256" key="4">
    <source>
        <dbReference type="ARBA" id="ARBA00022475"/>
    </source>
</evidence>
<protein>
    <recommendedName>
        <fullName evidence="7">Programmed cell death protein 10 dimerisation domain-containing protein</fullName>
    </recommendedName>
</protein>
<keyword evidence="9" id="KW-1185">Reference proteome</keyword>
<evidence type="ECO:0000313" key="8">
    <source>
        <dbReference type="Ensembl" id="ENSMMSP00000032488.1"/>
    </source>
</evidence>
<accession>A0A8C6G1U5</accession>
<dbReference type="AlphaFoldDB" id="A0A8C6G1U5"/>
<dbReference type="GeneTree" id="ENSGT00960000186932"/>
<dbReference type="Gene3D" id="1.20.120.1950">
    <property type="match status" value="2"/>
</dbReference>
<organism evidence="8 9">
    <name type="scientific">Moschus moschiferus</name>
    <name type="common">Siberian musk deer</name>
    <name type="synonym">Moschus sibiricus</name>
    <dbReference type="NCBI Taxonomy" id="68415"/>
    <lineage>
        <taxon>Eukaryota</taxon>
        <taxon>Metazoa</taxon>
        <taxon>Chordata</taxon>
        <taxon>Craniata</taxon>
        <taxon>Vertebrata</taxon>
        <taxon>Euteleostomi</taxon>
        <taxon>Mammalia</taxon>
        <taxon>Eutheria</taxon>
        <taxon>Laurasiatheria</taxon>
        <taxon>Artiodactyla</taxon>
        <taxon>Ruminantia</taxon>
        <taxon>Pecora</taxon>
        <taxon>Moschidae</taxon>
        <taxon>Moschus</taxon>
    </lineage>
</organism>
<evidence type="ECO:0000259" key="7">
    <source>
        <dbReference type="Pfam" id="PF20929"/>
    </source>
</evidence>
<dbReference type="Ensembl" id="ENSMMST00000035669.1">
    <property type="protein sequence ID" value="ENSMMSP00000032488.1"/>
    <property type="gene ID" value="ENSMMSG00000024033.1"/>
</dbReference>
<dbReference type="GO" id="GO:0005737">
    <property type="term" value="C:cytoplasm"/>
    <property type="evidence" value="ECO:0007669"/>
    <property type="project" value="UniProtKB-SubCell"/>
</dbReference>
<keyword evidence="5" id="KW-0963">Cytoplasm</keyword>
<dbReference type="InterPro" id="IPR053750">
    <property type="entry name" value="PDCD10_Homolog"/>
</dbReference>
<evidence type="ECO:0000256" key="6">
    <source>
        <dbReference type="ARBA" id="ARBA00023136"/>
    </source>
</evidence>
<evidence type="ECO:0000256" key="5">
    <source>
        <dbReference type="ARBA" id="ARBA00022490"/>
    </source>
</evidence>
<comment type="similarity">
    <text evidence="3">Belongs to the PDCD10 family.</text>
</comment>
<evidence type="ECO:0000313" key="9">
    <source>
        <dbReference type="Proteomes" id="UP000694544"/>
    </source>
</evidence>
<evidence type="ECO:0000256" key="2">
    <source>
        <dbReference type="ARBA" id="ARBA00004496"/>
    </source>
</evidence>
<keyword evidence="4" id="KW-1003">Cell membrane</keyword>
<reference evidence="8" key="2">
    <citation type="submission" date="2025-09" db="UniProtKB">
        <authorList>
            <consortium name="Ensembl"/>
        </authorList>
    </citation>
    <scope>IDENTIFICATION</scope>
</reference>
<evidence type="ECO:0000256" key="1">
    <source>
        <dbReference type="ARBA" id="ARBA00004202"/>
    </source>
</evidence>
<reference evidence="8" key="1">
    <citation type="submission" date="2025-08" db="UniProtKB">
        <authorList>
            <consortium name="Ensembl"/>
        </authorList>
    </citation>
    <scope>IDENTIFICATION</scope>
</reference>
<sequence length="82" mass="9418">MRMTMEEMKNEAETTSMVSMPLYAVMYPVFNELERVNLSAAQTLRAAFIKYSKSFSDTLKTYFKDGKAINVFISANQFIKPT</sequence>
<dbReference type="Proteomes" id="UP000694544">
    <property type="component" value="Unplaced"/>
</dbReference>
<dbReference type="GO" id="GO:1903358">
    <property type="term" value="P:regulation of Golgi organization"/>
    <property type="evidence" value="ECO:0007669"/>
    <property type="project" value="TreeGrafter"/>
</dbReference>
<comment type="subcellular location">
    <subcellularLocation>
        <location evidence="1">Cell membrane</location>
        <topology evidence="1">Peripheral membrane protein</topology>
    </subcellularLocation>
    <subcellularLocation>
        <location evidence="2">Cytoplasm</location>
    </subcellularLocation>
</comment>
<dbReference type="InterPro" id="IPR048288">
    <property type="entry name" value="PDCD10_N"/>
</dbReference>
<dbReference type="GO" id="GO:0090443">
    <property type="term" value="C:FAR/SIN/STRIPAK complex"/>
    <property type="evidence" value="ECO:0007669"/>
    <property type="project" value="TreeGrafter"/>
</dbReference>
<dbReference type="GO" id="GO:0019901">
    <property type="term" value="F:protein kinase binding"/>
    <property type="evidence" value="ECO:0007669"/>
    <property type="project" value="TreeGrafter"/>
</dbReference>
<feature type="domain" description="Programmed cell death protein 10 dimerisation" evidence="7">
    <location>
        <begin position="15"/>
        <end position="52"/>
    </location>
</feature>
<dbReference type="InterPro" id="IPR009652">
    <property type="entry name" value="PDCD10"/>
</dbReference>
<name>A0A8C6G1U5_MOSMO</name>